<accession>A0ACB6FSL3</accession>
<protein>
    <submittedName>
        <fullName evidence="1">Uncharacterized protein</fullName>
    </submittedName>
</protein>
<evidence type="ECO:0000313" key="2">
    <source>
        <dbReference type="Proteomes" id="UP000293547"/>
    </source>
</evidence>
<reference evidence="1 2" key="1">
    <citation type="journal article" date="2019" name="bioRxiv">
        <title>Genomics, evolutionary history and diagnostics of the Alternaria alternata species group including apple and Asian pear pathotypes.</title>
        <authorList>
            <person name="Armitage A.D."/>
            <person name="Cockerton H.M."/>
            <person name="Sreenivasaprasad S."/>
            <person name="Woodhall J.W."/>
            <person name="Lane C.R."/>
            <person name="Harrison R.J."/>
            <person name="Clarkson J.P."/>
        </authorList>
    </citation>
    <scope>NUCLEOTIDE SEQUENCE [LARGE SCALE GENOMIC DNA]</scope>
    <source>
        <strain evidence="1 2">FERA 650</strain>
    </source>
</reference>
<proteinExistence type="predicted"/>
<name>A0ACB6FSL3_9PLEO</name>
<sequence>MDDLEDELDLRFHKGLNPDVYYRCPTSESFEGALRNELDKNAASFIPTDVVTEFIFATASTTTIPVTQQPNLDALIQPADHPQSTAAEYALCRDIDGKDRLKVQRAIARYLNLPCLHNYYLCNLDLLSKLFRTLMASERSAQNKEGGDGARFKYVCQDSFQNRDRKSNTRKGKSLDSDDGEPEVKKQGPVVLPTYDCGGAIHIKFSLKRDAVNVVYKHNPIHTTREADNGLPALMVTDNGVAATADATEEKQPRKRKRSKQDETEAQSEFRGPDLDMSTSPEGPNPSAKRKSKKGSAVASSTTSRKTSTKKTKARLPASPTGSREKAPFFEEPPLPTHIRGKACIRCREKKIKCNESKPSCNQCRRGLWTCQYEVIISKKRSKNGCLNCKQRRRKCTEMRPSRAHCLRLDDDCEYAD</sequence>
<organism evidence="1 2">
    <name type="scientific">Alternaria gaisen</name>
    <dbReference type="NCBI Taxonomy" id="167740"/>
    <lineage>
        <taxon>Eukaryota</taxon>
        <taxon>Fungi</taxon>
        <taxon>Dikarya</taxon>
        <taxon>Ascomycota</taxon>
        <taxon>Pezizomycotina</taxon>
        <taxon>Dothideomycetes</taxon>
        <taxon>Pleosporomycetidae</taxon>
        <taxon>Pleosporales</taxon>
        <taxon>Pleosporineae</taxon>
        <taxon>Pleosporaceae</taxon>
        <taxon>Alternaria</taxon>
        <taxon>Alternaria sect. Alternaria</taxon>
    </lineage>
</organism>
<dbReference type="EMBL" id="PDWZ02000003">
    <property type="protein sequence ID" value="KAB2107381.1"/>
    <property type="molecule type" value="Genomic_DNA"/>
</dbReference>
<dbReference type="Proteomes" id="UP000293547">
    <property type="component" value="Unassembled WGS sequence"/>
</dbReference>
<gene>
    <name evidence="1" type="ORF">AG0111_0g4203</name>
</gene>
<comment type="caution">
    <text evidence="1">The sequence shown here is derived from an EMBL/GenBank/DDBJ whole genome shotgun (WGS) entry which is preliminary data.</text>
</comment>
<keyword evidence="2" id="KW-1185">Reference proteome</keyword>
<evidence type="ECO:0000313" key="1">
    <source>
        <dbReference type="EMBL" id="KAB2107381.1"/>
    </source>
</evidence>